<evidence type="ECO:0000313" key="2">
    <source>
        <dbReference type="Proteomes" id="UP000694892"/>
    </source>
</evidence>
<protein>
    <submittedName>
        <fullName evidence="1">Uncharacterized protein</fullName>
    </submittedName>
</protein>
<proteinExistence type="predicted"/>
<dbReference type="AlphaFoldDB" id="A0A974DVI4"/>
<dbReference type="Proteomes" id="UP000694892">
    <property type="component" value="Chromosome 1S"/>
</dbReference>
<name>A0A974DVI4_XENLA</name>
<evidence type="ECO:0000313" key="1">
    <source>
        <dbReference type="EMBL" id="OCT98723.1"/>
    </source>
</evidence>
<gene>
    <name evidence="1" type="ORF">XELAEV_18010954mg</name>
</gene>
<accession>A0A974DVI4</accession>
<reference evidence="2" key="1">
    <citation type="journal article" date="2016" name="Nature">
        <title>Genome evolution in the allotetraploid frog Xenopus laevis.</title>
        <authorList>
            <person name="Session A.M."/>
            <person name="Uno Y."/>
            <person name="Kwon T."/>
            <person name="Chapman J.A."/>
            <person name="Toyoda A."/>
            <person name="Takahashi S."/>
            <person name="Fukui A."/>
            <person name="Hikosaka A."/>
            <person name="Suzuki A."/>
            <person name="Kondo M."/>
            <person name="van Heeringen S.J."/>
            <person name="Quigley I."/>
            <person name="Heinz S."/>
            <person name="Ogino H."/>
            <person name="Ochi H."/>
            <person name="Hellsten U."/>
            <person name="Lyons J.B."/>
            <person name="Simakov O."/>
            <person name="Putnam N."/>
            <person name="Stites J."/>
            <person name="Kuroki Y."/>
            <person name="Tanaka T."/>
            <person name="Michiue T."/>
            <person name="Watanabe M."/>
            <person name="Bogdanovic O."/>
            <person name="Lister R."/>
            <person name="Georgiou G."/>
            <person name="Paranjpe S.S."/>
            <person name="van Kruijsbergen I."/>
            <person name="Shu S."/>
            <person name="Carlson J."/>
            <person name="Kinoshita T."/>
            <person name="Ohta Y."/>
            <person name="Mawaribuchi S."/>
            <person name="Jenkins J."/>
            <person name="Grimwood J."/>
            <person name="Schmutz J."/>
            <person name="Mitros T."/>
            <person name="Mozaffari S.V."/>
            <person name="Suzuki Y."/>
            <person name="Haramoto Y."/>
            <person name="Yamamoto T.S."/>
            <person name="Takagi C."/>
            <person name="Heald R."/>
            <person name="Miller K."/>
            <person name="Haudenschild C."/>
            <person name="Kitzman J."/>
            <person name="Nakayama T."/>
            <person name="Izutsu Y."/>
            <person name="Robert J."/>
            <person name="Fortriede J."/>
            <person name="Burns K."/>
            <person name="Lotay V."/>
            <person name="Karimi K."/>
            <person name="Yasuoka Y."/>
            <person name="Dichmann D.S."/>
            <person name="Flajnik M.F."/>
            <person name="Houston D.W."/>
            <person name="Shendure J."/>
            <person name="DuPasquier L."/>
            <person name="Vize P.D."/>
            <person name="Zorn A.M."/>
            <person name="Ito M."/>
            <person name="Marcotte E.M."/>
            <person name="Wallingford J.B."/>
            <person name="Ito Y."/>
            <person name="Asashima M."/>
            <person name="Ueno N."/>
            <person name="Matsuda Y."/>
            <person name="Veenstra G.J."/>
            <person name="Fujiyama A."/>
            <person name="Harland R.M."/>
            <person name="Taira M."/>
            <person name="Rokhsar D.S."/>
        </authorList>
    </citation>
    <scope>NUCLEOTIDE SEQUENCE [LARGE SCALE GENOMIC DNA]</scope>
    <source>
        <strain evidence="2">J</strain>
    </source>
</reference>
<sequence length="80" mass="8813">MSCTLGVLDAEYYSRGCLIFVLSLLTQCISLGRQQIWTRRPSAGVSAACFWAAARRLGNPDLKEKYSLPAIVLAALRHLT</sequence>
<dbReference type="EMBL" id="CM004467">
    <property type="protein sequence ID" value="OCT98723.1"/>
    <property type="molecule type" value="Genomic_DNA"/>
</dbReference>
<organism evidence="1 2">
    <name type="scientific">Xenopus laevis</name>
    <name type="common">African clawed frog</name>
    <dbReference type="NCBI Taxonomy" id="8355"/>
    <lineage>
        <taxon>Eukaryota</taxon>
        <taxon>Metazoa</taxon>
        <taxon>Chordata</taxon>
        <taxon>Craniata</taxon>
        <taxon>Vertebrata</taxon>
        <taxon>Euteleostomi</taxon>
        <taxon>Amphibia</taxon>
        <taxon>Batrachia</taxon>
        <taxon>Anura</taxon>
        <taxon>Pipoidea</taxon>
        <taxon>Pipidae</taxon>
        <taxon>Xenopodinae</taxon>
        <taxon>Xenopus</taxon>
        <taxon>Xenopus</taxon>
    </lineage>
</organism>